<name>A0A371FLY9_MUCPR</name>
<comment type="caution">
    <text evidence="1">The sequence shown here is derived from an EMBL/GenBank/DDBJ whole genome shotgun (WGS) entry which is preliminary data.</text>
</comment>
<gene>
    <name evidence="1" type="ORF">CR513_40399</name>
</gene>
<reference evidence="1" key="1">
    <citation type="submission" date="2018-05" db="EMBL/GenBank/DDBJ databases">
        <title>Draft genome of Mucuna pruriens seed.</title>
        <authorList>
            <person name="Nnadi N.E."/>
            <person name="Vos R."/>
            <person name="Hasami M.H."/>
            <person name="Devisetty U.K."/>
            <person name="Aguiy J.C."/>
        </authorList>
    </citation>
    <scope>NUCLEOTIDE SEQUENCE [LARGE SCALE GENOMIC DNA]</scope>
    <source>
        <strain evidence="1">JCA_2017</strain>
    </source>
</reference>
<proteinExistence type="predicted"/>
<sequence length="70" mass="7914">MGVHLGTRAVWFWTYPKQPWSMDDILIFAWNSGLRNIICESDFKLALDMIAQGVHATSICSSSPAHEKFS</sequence>
<keyword evidence="2" id="KW-1185">Reference proteome</keyword>
<dbReference type="Proteomes" id="UP000257109">
    <property type="component" value="Unassembled WGS sequence"/>
</dbReference>
<dbReference type="AlphaFoldDB" id="A0A371FLY9"/>
<evidence type="ECO:0000313" key="1">
    <source>
        <dbReference type="EMBL" id="RDX79210.1"/>
    </source>
</evidence>
<organism evidence="1 2">
    <name type="scientific">Mucuna pruriens</name>
    <name type="common">Velvet bean</name>
    <name type="synonym">Dolichos pruriens</name>
    <dbReference type="NCBI Taxonomy" id="157652"/>
    <lineage>
        <taxon>Eukaryota</taxon>
        <taxon>Viridiplantae</taxon>
        <taxon>Streptophyta</taxon>
        <taxon>Embryophyta</taxon>
        <taxon>Tracheophyta</taxon>
        <taxon>Spermatophyta</taxon>
        <taxon>Magnoliopsida</taxon>
        <taxon>eudicotyledons</taxon>
        <taxon>Gunneridae</taxon>
        <taxon>Pentapetalae</taxon>
        <taxon>rosids</taxon>
        <taxon>fabids</taxon>
        <taxon>Fabales</taxon>
        <taxon>Fabaceae</taxon>
        <taxon>Papilionoideae</taxon>
        <taxon>50 kb inversion clade</taxon>
        <taxon>NPAAA clade</taxon>
        <taxon>indigoferoid/millettioid clade</taxon>
        <taxon>Phaseoleae</taxon>
        <taxon>Mucuna</taxon>
    </lineage>
</organism>
<feature type="non-terminal residue" evidence="1">
    <location>
        <position position="1"/>
    </location>
</feature>
<protein>
    <recommendedName>
        <fullName evidence="3">RNase H type-1 domain-containing protein</fullName>
    </recommendedName>
</protein>
<evidence type="ECO:0000313" key="2">
    <source>
        <dbReference type="Proteomes" id="UP000257109"/>
    </source>
</evidence>
<evidence type="ECO:0008006" key="3">
    <source>
        <dbReference type="Google" id="ProtNLM"/>
    </source>
</evidence>
<accession>A0A371FLY9</accession>
<dbReference type="EMBL" id="QJKJ01008605">
    <property type="protein sequence ID" value="RDX79210.1"/>
    <property type="molecule type" value="Genomic_DNA"/>
</dbReference>